<dbReference type="InterPro" id="IPR001128">
    <property type="entry name" value="Cyt_P450"/>
</dbReference>
<organism evidence="10 11">
    <name type="scientific">Aristolochia fimbriata</name>
    <name type="common">White veined hardy Dutchman's pipe vine</name>
    <dbReference type="NCBI Taxonomy" id="158543"/>
    <lineage>
        <taxon>Eukaryota</taxon>
        <taxon>Viridiplantae</taxon>
        <taxon>Streptophyta</taxon>
        <taxon>Embryophyta</taxon>
        <taxon>Tracheophyta</taxon>
        <taxon>Spermatophyta</taxon>
        <taxon>Magnoliopsida</taxon>
        <taxon>Magnoliidae</taxon>
        <taxon>Piperales</taxon>
        <taxon>Aristolochiaceae</taxon>
        <taxon>Aristolochia</taxon>
    </lineage>
</organism>
<reference evidence="10 11" key="1">
    <citation type="submission" date="2021-07" db="EMBL/GenBank/DDBJ databases">
        <title>The Aristolochia fimbriata genome: insights into angiosperm evolution, floral development and chemical biosynthesis.</title>
        <authorList>
            <person name="Jiao Y."/>
        </authorList>
    </citation>
    <scope>NUCLEOTIDE SEQUENCE [LARGE SCALE GENOMIC DNA]</scope>
    <source>
        <strain evidence="10">IBCAS-2021</strain>
        <tissue evidence="10">Leaf</tissue>
    </source>
</reference>
<evidence type="ECO:0000256" key="9">
    <source>
        <dbReference type="RuleBase" id="RU000461"/>
    </source>
</evidence>
<sequence>MELHLLQLVSLLFCFTSSLFFLLLNRSGRSKGGNPDKKLPPGPWKLPVVGNIHQLGTQLHRVLYNLSQRYGALMHLKLGQISLLVVSSPDAARQVMKAHDLVFSQRPHVLGSSILTYGNSDLINAPYGEYWRQLRKICILELLSAKRVQSFSRVREEEVSNLVESISSMLDSPINLSKMIFVLTNDIAARTVFGDKCSQQDMFKKAMDEAIKLVGGFDVADLFPSSKLIRIISRSEPKFLRIHQRLDRIVSNIIEAHEEKNKMRERDPEGEEGEDLVDVLLRLQKHGELEFYLSSTNIKAVIFDMFAAGTETSSTTMEWAMSQLIRNPKVMKKAQEEVRNVMKGKTKITESDMNDMSYLKLVIKETFRLCPPVPLLLPRESMEDCQIDGYHIPKKTRVLVNCWAIGRNPKYWENPEVFEPERFLGSSVDFRGLNFELIPFGAGRRGCPGISFGLAIIELTLANLLYHFDWLLPGGASNESLDMSEAFGVTMARKNSLIVVPVPPS</sequence>
<dbReference type="InterPro" id="IPR002401">
    <property type="entry name" value="Cyt_P450_E_grp-I"/>
</dbReference>
<evidence type="ECO:0000256" key="6">
    <source>
        <dbReference type="ARBA" id="ARBA00023004"/>
    </source>
</evidence>
<keyword evidence="3 8" id="KW-0349">Heme</keyword>
<dbReference type="GO" id="GO:0016705">
    <property type="term" value="F:oxidoreductase activity, acting on paired donors, with incorporation or reduction of molecular oxygen"/>
    <property type="evidence" value="ECO:0007669"/>
    <property type="project" value="InterPro"/>
</dbReference>
<dbReference type="CDD" id="cd11072">
    <property type="entry name" value="CYP71-like"/>
    <property type="match status" value="1"/>
</dbReference>
<dbReference type="GO" id="GO:0004497">
    <property type="term" value="F:monooxygenase activity"/>
    <property type="evidence" value="ECO:0007669"/>
    <property type="project" value="UniProtKB-KW"/>
</dbReference>
<comment type="cofactor">
    <cofactor evidence="1 8">
        <name>heme</name>
        <dbReference type="ChEBI" id="CHEBI:30413"/>
    </cofactor>
</comment>
<dbReference type="PROSITE" id="PS00086">
    <property type="entry name" value="CYTOCHROME_P450"/>
    <property type="match status" value="1"/>
</dbReference>
<gene>
    <name evidence="10" type="ORF">H6P81_014848</name>
</gene>
<keyword evidence="4 8" id="KW-0479">Metal-binding</keyword>
<evidence type="ECO:0000313" key="11">
    <source>
        <dbReference type="Proteomes" id="UP000825729"/>
    </source>
</evidence>
<feature type="binding site" description="axial binding residue" evidence="8">
    <location>
        <position position="447"/>
    </location>
    <ligand>
        <name>heme</name>
        <dbReference type="ChEBI" id="CHEBI:30413"/>
    </ligand>
    <ligandPart>
        <name>Fe</name>
        <dbReference type="ChEBI" id="CHEBI:18248"/>
    </ligandPart>
</feature>
<dbReference type="Proteomes" id="UP000825729">
    <property type="component" value="Unassembled WGS sequence"/>
</dbReference>
<evidence type="ECO:0000256" key="2">
    <source>
        <dbReference type="ARBA" id="ARBA00010617"/>
    </source>
</evidence>
<accession>A0AAV7E8C3</accession>
<dbReference type="EMBL" id="JAINDJ010000006">
    <property type="protein sequence ID" value="KAG9443508.1"/>
    <property type="molecule type" value="Genomic_DNA"/>
</dbReference>
<dbReference type="GO" id="GO:0020037">
    <property type="term" value="F:heme binding"/>
    <property type="evidence" value="ECO:0007669"/>
    <property type="project" value="InterPro"/>
</dbReference>
<dbReference type="InterPro" id="IPR036396">
    <property type="entry name" value="Cyt_P450_sf"/>
</dbReference>
<dbReference type="FunFam" id="1.10.630.10:FF:000008">
    <property type="entry name" value="Cytochrome P450 71D8"/>
    <property type="match status" value="1"/>
</dbReference>
<evidence type="ECO:0000256" key="8">
    <source>
        <dbReference type="PIRSR" id="PIRSR602401-1"/>
    </source>
</evidence>
<dbReference type="PRINTS" id="PR00385">
    <property type="entry name" value="P450"/>
</dbReference>
<name>A0AAV7E8C3_ARIFI</name>
<dbReference type="PANTHER" id="PTHR47955:SF8">
    <property type="entry name" value="CYTOCHROME P450 71D11-LIKE"/>
    <property type="match status" value="1"/>
</dbReference>
<comment type="similarity">
    <text evidence="2 9">Belongs to the cytochrome P450 family.</text>
</comment>
<keyword evidence="7 9" id="KW-0503">Monooxygenase</keyword>
<evidence type="ECO:0000256" key="5">
    <source>
        <dbReference type="ARBA" id="ARBA00023002"/>
    </source>
</evidence>
<dbReference type="GO" id="GO:0005506">
    <property type="term" value="F:iron ion binding"/>
    <property type="evidence" value="ECO:0007669"/>
    <property type="project" value="InterPro"/>
</dbReference>
<dbReference type="PANTHER" id="PTHR47955">
    <property type="entry name" value="CYTOCHROME P450 FAMILY 71 PROTEIN"/>
    <property type="match status" value="1"/>
</dbReference>
<evidence type="ECO:0008006" key="12">
    <source>
        <dbReference type="Google" id="ProtNLM"/>
    </source>
</evidence>
<proteinExistence type="inferred from homology"/>
<protein>
    <recommendedName>
        <fullName evidence="12">Cytochrome P450</fullName>
    </recommendedName>
</protein>
<dbReference type="AlphaFoldDB" id="A0AAV7E8C3"/>
<keyword evidence="5 9" id="KW-0560">Oxidoreductase</keyword>
<evidence type="ECO:0000256" key="4">
    <source>
        <dbReference type="ARBA" id="ARBA00022723"/>
    </source>
</evidence>
<keyword evidence="11" id="KW-1185">Reference proteome</keyword>
<dbReference type="Gene3D" id="1.10.630.10">
    <property type="entry name" value="Cytochrome P450"/>
    <property type="match status" value="1"/>
</dbReference>
<dbReference type="SUPFAM" id="SSF48264">
    <property type="entry name" value="Cytochrome P450"/>
    <property type="match status" value="1"/>
</dbReference>
<keyword evidence="6 8" id="KW-0408">Iron</keyword>
<evidence type="ECO:0000313" key="10">
    <source>
        <dbReference type="EMBL" id="KAG9443508.1"/>
    </source>
</evidence>
<comment type="caution">
    <text evidence="10">The sequence shown here is derived from an EMBL/GenBank/DDBJ whole genome shotgun (WGS) entry which is preliminary data.</text>
</comment>
<evidence type="ECO:0000256" key="1">
    <source>
        <dbReference type="ARBA" id="ARBA00001971"/>
    </source>
</evidence>
<evidence type="ECO:0000256" key="7">
    <source>
        <dbReference type="ARBA" id="ARBA00023033"/>
    </source>
</evidence>
<dbReference type="Pfam" id="PF00067">
    <property type="entry name" value="p450"/>
    <property type="match status" value="1"/>
</dbReference>
<dbReference type="PRINTS" id="PR00463">
    <property type="entry name" value="EP450I"/>
</dbReference>
<evidence type="ECO:0000256" key="3">
    <source>
        <dbReference type="ARBA" id="ARBA00022617"/>
    </source>
</evidence>
<dbReference type="InterPro" id="IPR017972">
    <property type="entry name" value="Cyt_P450_CS"/>
</dbReference>